<evidence type="ECO:0000256" key="1">
    <source>
        <dbReference type="ARBA" id="ARBA00004651"/>
    </source>
</evidence>
<dbReference type="PANTHER" id="PTHR24221:SF248">
    <property type="entry name" value="ABC TRANSPORTER TRANSMEMBRANE REGION"/>
    <property type="match status" value="1"/>
</dbReference>
<evidence type="ECO:0000256" key="5">
    <source>
        <dbReference type="ARBA" id="ARBA00022989"/>
    </source>
</evidence>
<dbReference type="SUPFAM" id="SSF52540">
    <property type="entry name" value="P-loop containing nucleoside triphosphate hydrolases"/>
    <property type="match status" value="1"/>
</dbReference>
<dbReference type="RefSeq" id="WP_184263388.1">
    <property type="nucleotide sequence ID" value="NZ_JACIIX010000006.1"/>
</dbReference>
<reference evidence="11 12" key="1">
    <citation type="submission" date="2020-08" db="EMBL/GenBank/DDBJ databases">
        <title>Genomic Encyclopedia of Type Strains, Phase IV (KMG-IV): sequencing the most valuable type-strain genomes for metagenomic binning, comparative biology and taxonomic classification.</title>
        <authorList>
            <person name="Goeker M."/>
        </authorList>
    </citation>
    <scope>NUCLEOTIDE SEQUENCE [LARGE SCALE GENOMIC DNA]</scope>
    <source>
        <strain evidence="11 12">DSM 11590</strain>
    </source>
</reference>
<evidence type="ECO:0000256" key="2">
    <source>
        <dbReference type="ARBA" id="ARBA00022692"/>
    </source>
</evidence>
<dbReference type="Pfam" id="PF00005">
    <property type="entry name" value="ABC_tran"/>
    <property type="match status" value="1"/>
</dbReference>
<feature type="transmembrane region" description="Helical" evidence="8">
    <location>
        <begin position="35"/>
        <end position="54"/>
    </location>
</feature>
<feature type="transmembrane region" description="Helical" evidence="8">
    <location>
        <begin position="60"/>
        <end position="82"/>
    </location>
</feature>
<keyword evidence="6 8" id="KW-0472">Membrane</keyword>
<gene>
    <name evidence="11" type="ORF">FHS48_001976</name>
</gene>
<dbReference type="GO" id="GO:0016887">
    <property type="term" value="F:ATP hydrolysis activity"/>
    <property type="evidence" value="ECO:0007669"/>
    <property type="project" value="InterPro"/>
</dbReference>
<dbReference type="InterPro" id="IPR047957">
    <property type="entry name" value="ABC_AprD-like_6TM"/>
</dbReference>
<dbReference type="EMBL" id="JACIIX010000006">
    <property type="protein sequence ID" value="MBB6210560.1"/>
    <property type="molecule type" value="Genomic_DNA"/>
</dbReference>
<keyword evidence="5 8" id="KW-1133">Transmembrane helix</keyword>
<feature type="domain" description="ABC transporter" evidence="9">
    <location>
        <begin position="346"/>
        <end position="581"/>
    </location>
</feature>
<feature type="domain" description="ABC transmembrane type-1" evidence="10">
    <location>
        <begin position="35"/>
        <end position="314"/>
    </location>
</feature>
<keyword evidence="3" id="KW-0547">Nucleotide-binding</keyword>
<dbReference type="InterPro" id="IPR036640">
    <property type="entry name" value="ABC1_TM_sf"/>
</dbReference>
<dbReference type="GO" id="GO:0140359">
    <property type="term" value="F:ABC-type transporter activity"/>
    <property type="evidence" value="ECO:0007669"/>
    <property type="project" value="InterPro"/>
</dbReference>
<dbReference type="Pfam" id="PF00664">
    <property type="entry name" value="ABC_membrane"/>
    <property type="match status" value="1"/>
</dbReference>
<comment type="caution">
    <text evidence="11">The sequence shown here is derived from an EMBL/GenBank/DDBJ whole genome shotgun (WGS) entry which is preliminary data.</text>
</comment>
<name>A0A7W9ZG25_NOVIT</name>
<feature type="transmembrane region" description="Helical" evidence="8">
    <location>
        <begin position="148"/>
        <end position="167"/>
    </location>
</feature>
<organism evidence="11 12">
    <name type="scientific">Novispirillum itersonii</name>
    <name type="common">Aquaspirillum itersonii</name>
    <dbReference type="NCBI Taxonomy" id="189"/>
    <lineage>
        <taxon>Bacteria</taxon>
        <taxon>Pseudomonadati</taxon>
        <taxon>Pseudomonadota</taxon>
        <taxon>Alphaproteobacteria</taxon>
        <taxon>Rhodospirillales</taxon>
        <taxon>Novispirillaceae</taxon>
        <taxon>Novispirillum</taxon>
    </lineage>
</organism>
<feature type="region of interest" description="Disordered" evidence="7">
    <location>
        <begin position="572"/>
        <end position="598"/>
    </location>
</feature>
<evidence type="ECO:0000259" key="9">
    <source>
        <dbReference type="PROSITE" id="PS50893"/>
    </source>
</evidence>
<evidence type="ECO:0000313" key="12">
    <source>
        <dbReference type="Proteomes" id="UP000544872"/>
    </source>
</evidence>
<evidence type="ECO:0000313" key="11">
    <source>
        <dbReference type="EMBL" id="MBB6210560.1"/>
    </source>
</evidence>
<feature type="transmembrane region" description="Helical" evidence="8">
    <location>
        <begin position="255"/>
        <end position="279"/>
    </location>
</feature>
<evidence type="ECO:0000256" key="3">
    <source>
        <dbReference type="ARBA" id="ARBA00022741"/>
    </source>
</evidence>
<dbReference type="SMART" id="SM00382">
    <property type="entry name" value="AAA"/>
    <property type="match status" value="1"/>
</dbReference>
<evidence type="ECO:0000256" key="7">
    <source>
        <dbReference type="SAM" id="MobiDB-lite"/>
    </source>
</evidence>
<feature type="compositionally biased region" description="Polar residues" evidence="7">
    <location>
        <begin position="587"/>
        <end position="598"/>
    </location>
</feature>
<keyword evidence="2 8" id="KW-0812">Transmembrane</keyword>
<dbReference type="Proteomes" id="UP000544872">
    <property type="component" value="Unassembled WGS sequence"/>
</dbReference>
<evidence type="ECO:0000259" key="10">
    <source>
        <dbReference type="PROSITE" id="PS50929"/>
    </source>
</evidence>
<dbReference type="GO" id="GO:0005886">
    <property type="term" value="C:plasma membrane"/>
    <property type="evidence" value="ECO:0007669"/>
    <property type="project" value="UniProtKB-SubCell"/>
</dbReference>
<dbReference type="PANTHER" id="PTHR24221">
    <property type="entry name" value="ATP-BINDING CASSETTE SUB-FAMILY B"/>
    <property type="match status" value="1"/>
</dbReference>
<accession>A0A7W9ZG25</accession>
<dbReference type="InterPro" id="IPR039421">
    <property type="entry name" value="Type_1_exporter"/>
</dbReference>
<dbReference type="PROSITE" id="PS50929">
    <property type="entry name" value="ABC_TM1F"/>
    <property type="match status" value="1"/>
</dbReference>
<dbReference type="InterPro" id="IPR027417">
    <property type="entry name" value="P-loop_NTPase"/>
</dbReference>
<keyword evidence="4 11" id="KW-0067">ATP-binding</keyword>
<dbReference type="SUPFAM" id="SSF90123">
    <property type="entry name" value="ABC transporter transmembrane region"/>
    <property type="match status" value="1"/>
</dbReference>
<evidence type="ECO:0000256" key="8">
    <source>
        <dbReference type="SAM" id="Phobius"/>
    </source>
</evidence>
<evidence type="ECO:0000256" key="4">
    <source>
        <dbReference type="ARBA" id="ARBA00022840"/>
    </source>
</evidence>
<sequence>MPSAPPQSPAPQAAPAAGSWLETVLRPLLPVTKDLLAASLFINILALAGPIFVMQVYDRVVYQAGLSTLTGLVIGMAVVVLFDFTLRQMRARVMQGVAVQVDVTVGRRLFHKVLSLPLRSLESRPTAAWQQIFQDIEVLRNCLSGPTVVLLFDLPFTLLFLGLIFVIAMPVAWVLVGALVAYVVIAALSARAVGSAADKERKRQISRDVMMAETVMGRTTVKALAMERGLLPLWEDRQADAIERSLERGHRSDRFVNMALAVTTLTTVLMTTVGALSIVDQKMSIGALVAANMLSGRMIGPFNQLVGAWRTLLGFRQSARRLGDLFGQPEDRQSSGLALPRPSGLLTAEAVTFRYGRETVPTINAVSHVFRPGGITAIMGRNGCGKTTLLKILLGLYAPESGRVLLDGADLSQFTRAELAGWIGYVPQDCVLFSGSIRDNLTRAHPGIGDDDILEASTLAGAHQYIINLPDGYATDVGEMGSLLSGGIRQRLAIARALMGKPSVLILDEPSGSLDRQAEDHLREVLIKLAQDRTVIIVTHSPALLSACRSIVVMEQGQVAVSGPAGDVMGYLSRKGTPAAPPTPGPQTVSPTAPSAGA</sequence>
<dbReference type="Gene3D" id="3.40.50.300">
    <property type="entry name" value="P-loop containing nucleotide triphosphate hydrolases"/>
    <property type="match status" value="1"/>
</dbReference>
<comment type="subcellular location">
    <subcellularLocation>
        <location evidence="1">Cell membrane</location>
        <topology evidence="1">Multi-pass membrane protein</topology>
    </subcellularLocation>
</comment>
<feature type="transmembrane region" description="Helical" evidence="8">
    <location>
        <begin position="173"/>
        <end position="193"/>
    </location>
</feature>
<proteinExistence type="predicted"/>
<dbReference type="InterPro" id="IPR003439">
    <property type="entry name" value="ABC_transporter-like_ATP-bd"/>
</dbReference>
<dbReference type="InterPro" id="IPR011527">
    <property type="entry name" value="ABC1_TM_dom"/>
</dbReference>
<dbReference type="InterPro" id="IPR003593">
    <property type="entry name" value="AAA+_ATPase"/>
</dbReference>
<dbReference type="CDD" id="cd18586">
    <property type="entry name" value="ABC_6TM_PrtD_like"/>
    <property type="match status" value="1"/>
</dbReference>
<keyword evidence="12" id="KW-1185">Reference proteome</keyword>
<dbReference type="GO" id="GO:0034040">
    <property type="term" value="F:ATPase-coupled lipid transmembrane transporter activity"/>
    <property type="evidence" value="ECO:0007669"/>
    <property type="project" value="TreeGrafter"/>
</dbReference>
<dbReference type="GO" id="GO:0005524">
    <property type="term" value="F:ATP binding"/>
    <property type="evidence" value="ECO:0007669"/>
    <property type="project" value="UniProtKB-KW"/>
</dbReference>
<dbReference type="Gene3D" id="1.20.1560.10">
    <property type="entry name" value="ABC transporter type 1, transmembrane domain"/>
    <property type="match status" value="1"/>
</dbReference>
<dbReference type="PROSITE" id="PS50893">
    <property type="entry name" value="ABC_TRANSPORTER_2"/>
    <property type="match status" value="1"/>
</dbReference>
<dbReference type="AlphaFoldDB" id="A0A7W9ZG25"/>
<protein>
    <submittedName>
        <fullName evidence="11">ATP-binding cassette subfamily C protein LapB</fullName>
    </submittedName>
</protein>
<evidence type="ECO:0000256" key="6">
    <source>
        <dbReference type="ARBA" id="ARBA00023136"/>
    </source>
</evidence>